<dbReference type="Proteomes" id="UP000629025">
    <property type="component" value="Unassembled WGS sequence"/>
</dbReference>
<dbReference type="InterPro" id="IPR016463">
    <property type="entry name" value="RnfB/RsxB_Proteobac"/>
</dbReference>
<comment type="cofactor">
    <cofactor evidence="10">
        <name>[4Fe-4S] cluster</name>
        <dbReference type="ChEBI" id="CHEBI:49883"/>
    </cofactor>
    <text evidence="10">Binds 3 [4Fe-4S] clusters.</text>
</comment>
<dbReference type="Gene3D" id="1.10.15.40">
    <property type="entry name" value="Electron transport complex subunit B, putative Fe-S cluster"/>
    <property type="match status" value="1"/>
</dbReference>
<feature type="binding site" evidence="10">
    <location>
        <position position="54"/>
    </location>
    <ligand>
        <name>[4Fe-4S] cluster</name>
        <dbReference type="ChEBI" id="CHEBI:49883"/>
        <label>1</label>
    </ligand>
</feature>
<evidence type="ECO:0000259" key="12">
    <source>
        <dbReference type="PROSITE" id="PS51656"/>
    </source>
</evidence>
<feature type="region of interest" description="Hydrophobic" evidence="10">
    <location>
        <begin position="1"/>
        <end position="23"/>
    </location>
</feature>
<protein>
    <recommendedName>
        <fullName evidence="10">Ion-translocating oxidoreductase complex subunit B</fullName>
        <ecNumber evidence="10">7.-.-.-</ecNumber>
    </recommendedName>
    <alternativeName>
        <fullName evidence="10">Rnf electron transport complex subunit B</fullName>
    </alternativeName>
</protein>
<dbReference type="InterPro" id="IPR007202">
    <property type="entry name" value="4Fe-4S_dom"/>
</dbReference>
<dbReference type="PROSITE" id="PS00198">
    <property type="entry name" value="4FE4S_FER_1"/>
    <property type="match status" value="1"/>
</dbReference>
<dbReference type="InterPro" id="IPR017900">
    <property type="entry name" value="4Fe4S_Fe_S_CS"/>
</dbReference>
<feature type="domain" description="4Fe-4S" evidence="12">
    <location>
        <begin position="29"/>
        <end position="88"/>
    </location>
</feature>
<keyword evidence="9 10" id="KW-0472">Membrane</keyword>
<feature type="binding site" evidence="10">
    <location>
        <position position="149"/>
    </location>
    <ligand>
        <name>[4Fe-4S] cluster</name>
        <dbReference type="ChEBI" id="CHEBI:49883"/>
        <label>2</label>
    </ligand>
</feature>
<evidence type="ECO:0000256" key="2">
    <source>
        <dbReference type="ARBA" id="ARBA00022485"/>
    </source>
</evidence>
<feature type="binding site" evidence="10">
    <location>
        <position position="115"/>
    </location>
    <ligand>
        <name>[4Fe-4S] cluster</name>
        <dbReference type="ChEBI" id="CHEBI:49883"/>
        <label>2</label>
    </ligand>
</feature>
<keyword evidence="14" id="KW-1185">Reference proteome</keyword>
<keyword evidence="3 10" id="KW-0479">Metal-binding</keyword>
<keyword evidence="10" id="KW-0997">Cell inner membrane</keyword>
<dbReference type="PIRSF" id="PIRSF005784">
    <property type="entry name" value="Elect_transpt_RnfB"/>
    <property type="match status" value="1"/>
</dbReference>
<comment type="similarity">
    <text evidence="10">Belongs to the 4Fe4S bacterial-type ferredoxin family. RnfB subfamily.</text>
</comment>
<comment type="function">
    <text evidence="10">Part of a membrane-bound complex that couples electron transfer with translocation of ions across the membrane.</text>
</comment>
<feature type="binding site" evidence="10">
    <location>
        <position position="71"/>
    </location>
    <ligand>
        <name>[4Fe-4S] cluster</name>
        <dbReference type="ChEBI" id="CHEBI:49883"/>
        <label>1</label>
    </ligand>
</feature>
<feature type="domain" description="4Fe-4S ferredoxin-type" evidence="11">
    <location>
        <begin position="100"/>
        <end position="124"/>
    </location>
</feature>
<gene>
    <name evidence="10 13" type="primary">rnfB</name>
    <name evidence="13" type="ORF">GCM10011352_28220</name>
</gene>
<evidence type="ECO:0000259" key="11">
    <source>
        <dbReference type="PROSITE" id="PS51379"/>
    </source>
</evidence>
<name>A0ABQ1KLE3_9GAMM</name>
<dbReference type="PANTHER" id="PTHR43560">
    <property type="entry name" value="ION-TRANSLOCATING OXIDOREDUCTASE COMPLEX SUBUNIT B"/>
    <property type="match status" value="1"/>
</dbReference>
<feature type="binding site" evidence="10">
    <location>
        <position position="46"/>
    </location>
    <ligand>
        <name>[4Fe-4S] cluster</name>
        <dbReference type="ChEBI" id="CHEBI:49883"/>
        <label>1</label>
    </ligand>
</feature>
<feature type="binding site" evidence="10">
    <location>
        <position position="139"/>
    </location>
    <ligand>
        <name>[4Fe-4S] cluster</name>
        <dbReference type="ChEBI" id="CHEBI:49883"/>
        <label>3</label>
    </ligand>
</feature>
<proteinExistence type="inferred from homology"/>
<comment type="subcellular location">
    <subcellularLocation>
        <location evidence="10">Cell inner membrane</location>
    </subcellularLocation>
</comment>
<comment type="subunit">
    <text evidence="10">The complex is composed of six subunits: RnfA, RnfB, RnfC, RnfD, RnfE and RnfG.</text>
</comment>
<evidence type="ECO:0000256" key="6">
    <source>
        <dbReference type="ARBA" id="ARBA00022982"/>
    </source>
</evidence>
<reference evidence="14" key="1">
    <citation type="journal article" date="2019" name="Int. J. Syst. Evol. Microbiol.">
        <title>The Global Catalogue of Microorganisms (GCM) 10K type strain sequencing project: providing services to taxonomists for standard genome sequencing and annotation.</title>
        <authorList>
            <consortium name="The Broad Institute Genomics Platform"/>
            <consortium name="The Broad Institute Genome Sequencing Center for Infectious Disease"/>
            <person name="Wu L."/>
            <person name="Ma J."/>
        </authorList>
    </citation>
    <scope>NUCLEOTIDE SEQUENCE [LARGE SCALE GENOMIC DNA]</scope>
    <source>
        <strain evidence="14">CGMCC 1.15341</strain>
    </source>
</reference>
<evidence type="ECO:0000256" key="4">
    <source>
        <dbReference type="ARBA" id="ARBA00022737"/>
    </source>
</evidence>
<keyword evidence="7 10" id="KW-0408">Iron</keyword>
<dbReference type="PROSITE" id="PS51379">
    <property type="entry name" value="4FE4S_FER_2"/>
    <property type="match status" value="2"/>
</dbReference>
<evidence type="ECO:0000256" key="8">
    <source>
        <dbReference type="ARBA" id="ARBA00023014"/>
    </source>
</evidence>
<feature type="binding site" evidence="10">
    <location>
        <position position="142"/>
    </location>
    <ligand>
        <name>[4Fe-4S] cluster</name>
        <dbReference type="ChEBI" id="CHEBI:49883"/>
        <label>3</label>
    </ligand>
</feature>
<evidence type="ECO:0000256" key="7">
    <source>
        <dbReference type="ARBA" id="ARBA00023004"/>
    </source>
</evidence>
<dbReference type="EMBL" id="BMIJ01000006">
    <property type="protein sequence ID" value="GGC00436.1"/>
    <property type="molecule type" value="Genomic_DNA"/>
</dbReference>
<dbReference type="InterPro" id="IPR050395">
    <property type="entry name" value="4Fe4S_Ferredoxin_RnfB"/>
</dbReference>
<dbReference type="EC" id="7.-.-.-" evidence="10"/>
<keyword evidence="10" id="KW-1003">Cell membrane</keyword>
<comment type="caution">
    <text evidence="13">The sequence shown here is derived from an EMBL/GenBank/DDBJ whole genome shotgun (WGS) entry which is preliminary data.</text>
</comment>
<feature type="binding site" evidence="10">
    <location>
        <position position="109"/>
    </location>
    <ligand>
        <name>[4Fe-4S] cluster</name>
        <dbReference type="ChEBI" id="CHEBI:49883"/>
        <label>2</label>
    </ligand>
</feature>
<feature type="binding site" evidence="10">
    <location>
        <position position="119"/>
    </location>
    <ligand>
        <name>[4Fe-4S] cluster</name>
        <dbReference type="ChEBI" id="CHEBI:49883"/>
        <label>3</label>
    </ligand>
</feature>
<evidence type="ECO:0000256" key="5">
    <source>
        <dbReference type="ARBA" id="ARBA00022967"/>
    </source>
</evidence>
<keyword evidence="2 10" id="KW-0004">4Fe-4S</keyword>
<feature type="domain" description="4Fe-4S ferredoxin-type" evidence="11">
    <location>
        <begin position="129"/>
        <end position="159"/>
    </location>
</feature>
<dbReference type="PROSITE" id="PS51656">
    <property type="entry name" value="4FE4S"/>
    <property type="match status" value="1"/>
</dbReference>
<dbReference type="InterPro" id="IPR017896">
    <property type="entry name" value="4Fe4S_Fe-S-bd"/>
</dbReference>
<comment type="caution">
    <text evidence="10">Lacks conserved residue(s) required for the propagation of feature annotation.</text>
</comment>
<keyword evidence="5 10" id="KW-1278">Translocase</keyword>
<dbReference type="RefSeq" id="WP_188749454.1">
    <property type="nucleotide sequence ID" value="NZ_BMIJ01000006.1"/>
</dbReference>
<keyword evidence="6 10" id="KW-0249">Electron transport</keyword>
<evidence type="ECO:0000313" key="13">
    <source>
        <dbReference type="EMBL" id="GGC00436.1"/>
    </source>
</evidence>
<organism evidence="13 14">
    <name type="scientific">Marinobacterium zhoushanense</name>
    <dbReference type="NCBI Taxonomy" id="1679163"/>
    <lineage>
        <taxon>Bacteria</taxon>
        <taxon>Pseudomonadati</taxon>
        <taxon>Pseudomonadota</taxon>
        <taxon>Gammaproteobacteria</taxon>
        <taxon>Oceanospirillales</taxon>
        <taxon>Oceanospirillaceae</taxon>
        <taxon>Marinobacterium</taxon>
    </lineage>
</organism>
<keyword evidence="4 10" id="KW-0677">Repeat</keyword>
<feature type="binding site" evidence="10">
    <location>
        <position position="112"/>
    </location>
    <ligand>
        <name>[4Fe-4S] cluster</name>
        <dbReference type="ChEBI" id="CHEBI:49883"/>
        <label>2</label>
    </ligand>
</feature>
<accession>A0ABQ1KLE3</accession>
<evidence type="ECO:0000256" key="10">
    <source>
        <dbReference type="HAMAP-Rule" id="MF_00463"/>
    </source>
</evidence>
<dbReference type="SUPFAM" id="SSF54862">
    <property type="entry name" value="4Fe-4S ferredoxins"/>
    <property type="match status" value="1"/>
</dbReference>
<dbReference type="HAMAP" id="MF_00463">
    <property type="entry name" value="RsxB_RnfB"/>
    <property type="match status" value="1"/>
</dbReference>
<keyword evidence="8 10" id="KW-0411">Iron-sulfur</keyword>
<dbReference type="Pfam" id="PF14697">
    <property type="entry name" value="Fer4_21"/>
    <property type="match status" value="1"/>
</dbReference>
<dbReference type="Gene3D" id="3.30.70.20">
    <property type="match status" value="1"/>
</dbReference>
<dbReference type="PANTHER" id="PTHR43560:SF1">
    <property type="entry name" value="ION-TRANSLOCATING OXIDOREDUCTASE COMPLEX SUBUNIT B"/>
    <property type="match status" value="1"/>
</dbReference>
<feature type="binding site" evidence="10">
    <location>
        <position position="145"/>
    </location>
    <ligand>
        <name>[4Fe-4S] cluster</name>
        <dbReference type="ChEBI" id="CHEBI:49883"/>
        <label>3</label>
    </ligand>
</feature>
<dbReference type="Pfam" id="PF04060">
    <property type="entry name" value="FeS"/>
    <property type="match status" value="1"/>
</dbReference>
<evidence type="ECO:0000256" key="3">
    <source>
        <dbReference type="ARBA" id="ARBA00022723"/>
    </source>
</evidence>
<dbReference type="NCBIfam" id="TIGR01944">
    <property type="entry name" value="rnfB"/>
    <property type="match status" value="1"/>
</dbReference>
<sequence>MITAVAVLTLLGLALGLMLGYADKVFAVEENPIVKEVEAMLPGTHCGQCGFAGCGGAAEAMVGGEASVTCCPPGGRALAQALAEKLGVSADLSGMASEPMIAVIEESLCTGCCRCYRVCPTDAILGSTKQIHAVFADACTGCEKCADACPEDCISMRPEQETLDTWQWPKPVAA</sequence>
<evidence type="ECO:0000313" key="14">
    <source>
        <dbReference type="Proteomes" id="UP000629025"/>
    </source>
</evidence>
<keyword evidence="1 10" id="KW-0813">Transport</keyword>
<dbReference type="InterPro" id="IPR010207">
    <property type="entry name" value="Elect_transpt_cplx_RnfB/RsxB"/>
</dbReference>
<feature type="binding site" evidence="10">
    <location>
        <position position="49"/>
    </location>
    <ligand>
        <name>[4Fe-4S] cluster</name>
        <dbReference type="ChEBI" id="CHEBI:49883"/>
        <label>1</label>
    </ligand>
</feature>
<evidence type="ECO:0000256" key="1">
    <source>
        <dbReference type="ARBA" id="ARBA00022448"/>
    </source>
</evidence>
<evidence type="ECO:0000256" key="9">
    <source>
        <dbReference type="ARBA" id="ARBA00023136"/>
    </source>
</evidence>